<dbReference type="Gene3D" id="3.90.550.10">
    <property type="entry name" value="Spore Coat Polysaccharide Biosynthesis Protein SpsA, Chain A"/>
    <property type="match status" value="1"/>
</dbReference>
<dbReference type="EC" id="2.4.-.-" evidence="7"/>
<keyword evidence="2" id="KW-1003">Cell membrane</keyword>
<feature type="domain" description="Glycosyltransferase 2-like" evidence="6">
    <location>
        <begin position="3"/>
        <end position="119"/>
    </location>
</feature>
<evidence type="ECO:0000313" key="8">
    <source>
        <dbReference type="Proteomes" id="UP001597012"/>
    </source>
</evidence>
<dbReference type="InterPro" id="IPR001173">
    <property type="entry name" value="Glyco_trans_2-like"/>
</dbReference>
<comment type="subcellular location">
    <subcellularLocation>
        <location evidence="1">Cell membrane</location>
    </subcellularLocation>
</comment>
<name>A0ABW3B4E0_9FLAO</name>
<dbReference type="InterPro" id="IPR029044">
    <property type="entry name" value="Nucleotide-diphossugar_trans"/>
</dbReference>
<dbReference type="Proteomes" id="UP001597012">
    <property type="component" value="Unassembled WGS sequence"/>
</dbReference>
<keyword evidence="8" id="KW-1185">Reference proteome</keyword>
<keyword evidence="4 7" id="KW-0808">Transferase</keyword>
<dbReference type="Pfam" id="PF00535">
    <property type="entry name" value="Glycos_transf_2"/>
    <property type="match status" value="1"/>
</dbReference>
<comment type="caution">
    <text evidence="7">The sequence shown here is derived from an EMBL/GenBank/DDBJ whole genome shotgun (WGS) entry which is preliminary data.</text>
</comment>
<evidence type="ECO:0000256" key="1">
    <source>
        <dbReference type="ARBA" id="ARBA00004236"/>
    </source>
</evidence>
<dbReference type="GO" id="GO:0016757">
    <property type="term" value="F:glycosyltransferase activity"/>
    <property type="evidence" value="ECO:0007669"/>
    <property type="project" value="UniProtKB-KW"/>
</dbReference>
<evidence type="ECO:0000256" key="4">
    <source>
        <dbReference type="ARBA" id="ARBA00022679"/>
    </source>
</evidence>
<evidence type="ECO:0000259" key="6">
    <source>
        <dbReference type="Pfam" id="PF00535"/>
    </source>
</evidence>
<dbReference type="EMBL" id="JBHTHY010000007">
    <property type="protein sequence ID" value="MFD0797937.1"/>
    <property type="molecule type" value="Genomic_DNA"/>
</dbReference>
<evidence type="ECO:0000313" key="7">
    <source>
        <dbReference type="EMBL" id="MFD0797937.1"/>
    </source>
</evidence>
<proteinExistence type="predicted"/>
<keyword evidence="5" id="KW-0472">Membrane</keyword>
<protein>
    <submittedName>
        <fullName evidence="7">Glycosyltransferase</fullName>
        <ecNumber evidence="7">2.4.-.-</ecNumber>
    </submittedName>
</protein>
<evidence type="ECO:0000256" key="2">
    <source>
        <dbReference type="ARBA" id="ARBA00022475"/>
    </source>
</evidence>
<sequence length="229" mass="25934">MISIIVPAHNEENNLIALLKTMETVAGIGDAEIIIALSPESIAADTAKVNLEVQWLRCRKKGRAAQMNEGSMLAKGNTLVFLHADVKPPATFLKDIKSTLTSNFDAGFFSYIFDKDNFWLNINASFTGHDGIFTGGGDQCLFIRTSIFEQLNRFNEAQLLMEDFDFFKRMKRAKVPYTIIKSNLVVSARKYERNSYLRVNISNLLLVLLFNFGYPTSKLKSIHDKLIRR</sequence>
<evidence type="ECO:0000256" key="3">
    <source>
        <dbReference type="ARBA" id="ARBA00022676"/>
    </source>
</evidence>
<evidence type="ECO:0000256" key="5">
    <source>
        <dbReference type="ARBA" id="ARBA00023136"/>
    </source>
</evidence>
<gene>
    <name evidence="7" type="ORF">ACFQZJ_10725</name>
</gene>
<dbReference type="PANTHER" id="PTHR43646">
    <property type="entry name" value="GLYCOSYLTRANSFERASE"/>
    <property type="match status" value="1"/>
</dbReference>
<organism evidence="7 8">
    <name type="scientific">Maribacter chungangensis</name>
    <dbReference type="NCBI Taxonomy" id="1069117"/>
    <lineage>
        <taxon>Bacteria</taxon>
        <taxon>Pseudomonadati</taxon>
        <taxon>Bacteroidota</taxon>
        <taxon>Flavobacteriia</taxon>
        <taxon>Flavobacteriales</taxon>
        <taxon>Flavobacteriaceae</taxon>
        <taxon>Maribacter</taxon>
    </lineage>
</organism>
<dbReference type="SUPFAM" id="SSF53448">
    <property type="entry name" value="Nucleotide-diphospho-sugar transferases"/>
    <property type="match status" value="1"/>
</dbReference>
<reference evidence="8" key="1">
    <citation type="journal article" date="2019" name="Int. J. Syst. Evol. Microbiol.">
        <title>The Global Catalogue of Microorganisms (GCM) 10K type strain sequencing project: providing services to taxonomists for standard genome sequencing and annotation.</title>
        <authorList>
            <consortium name="The Broad Institute Genomics Platform"/>
            <consortium name="The Broad Institute Genome Sequencing Center for Infectious Disease"/>
            <person name="Wu L."/>
            <person name="Ma J."/>
        </authorList>
    </citation>
    <scope>NUCLEOTIDE SEQUENCE [LARGE SCALE GENOMIC DNA]</scope>
    <source>
        <strain evidence="8">CCUG 61948</strain>
    </source>
</reference>
<keyword evidence="3 7" id="KW-0328">Glycosyltransferase</keyword>
<accession>A0ABW3B4E0</accession>
<dbReference type="RefSeq" id="WP_379934440.1">
    <property type="nucleotide sequence ID" value="NZ_JBHTHY010000007.1"/>
</dbReference>
<dbReference type="PANTHER" id="PTHR43646:SF2">
    <property type="entry name" value="GLYCOSYLTRANSFERASE 2-LIKE DOMAIN-CONTAINING PROTEIN"/>
    <property type="match status" value="1"/>
</dbReference>